<evidence type="ECO:0000313" key="1">
    <source>
        <dbReference type="EMBL" id="PHU40706.1"/>
    </source>
</evidence>
<keyword evidence="2" id="KW-1185">Reference proteome</keyword>
<sequence length="299" mass="34332">MRKKYFTLILLGSLLIGCGSNKDNDNKKTSEPDNIKDTLETNLTNSPLENENSVNTKDFNDYITVDYKPAKVTSIDDNHPDYSGWYINNYEQCEPYEYLHLSKRDDGTYSCSIWAYRAFDLGGTAKILSDNVLSFEGETEFEGNGTIEINKESATIKISDIVSDDEDYELTFHTAIPEPDLSKYLGEYTYTDGAGNKTVFTVNNDTYPTITITKDGEEETIFEHLYLYTDQISVEYYTDNNGDSRELLIAKHDPYYYGIDDNLEGKILYNDDCPRYLIIDNSEKQSKIYYKTMTPEVLH</sequence>
<dbReference type="EMBL" id="PDYH01000014">
    <property type="protein sequence ID" value="PHU40706.1"/>
    <property type="molecule type" value="Genomic_DNA"/>
</dbReference>
<evidence type="ECO:0000313" key="2">
    <source>
        <dbReference type="Proteomes" id="UP000224317"/>
    </source>
</evidence>
<name>A0A2G3EBP4_9FIRM</name>
<gene>
    <name evidence="1" type="ORF">CSX00_04890</name>
</gene>
<reference evidence="1" key="1">
    <citation type="submission" date="2017-10" db="EMBL/GenBank/DDBJ databases">
        <title>Resolving the taxonomy of Roseburia spp., Eubacterium rectale and Agathobacter spp. through phylogenomic analysis.</title>
        <authorList>
            <person name="Sheridan P.O."/>
            <person name="Walker A.W."/>
            <person name="Duncan S.H."/>
            <person name="Scott K.P."/>
            <person name="Toole P.W.O."/>
            <person name="Luis P."/>
            <person name="Flint H.J."/>
        </authorList>
    </citation>
    <scope>NUCLEOTIDE SEQUENCE [LARGE SCALE GENOMIC DNA]</scope>
    <source>
        <strain evidence="1">JK10</strain>
    </source>
</reference>
<dbReference type="AlphaFoldDB" id="A0A2G3EBP4"/>
<dbReference type="Proteomes" id="UP000224317">
    <property type="component" value="Unassembled WGS sequence"/>
</dbReference>
<accession>A0A2G3EBP4</accession>
<organism evidence="1 2">
    <name type="scientific">Pseudobutyrivibrio ruminis</name>
    <dbReference type="NCBI Taxonomy" id="46206"/>
    <lineage>
        <taxon>Bacteria</taxon>
        <taxon>Bacillati</taxon>
        <taxon>Bacillota</taxon>
        <taxon>Clostridia</taxon>
        <taxon>Lachnospirales</taxon>
        <taxon>Lachnospiraceae</taxon>
        <taxon>Pseudobutyrivibrio</taxon>
    </lineage>
</organism>
<dbReference type="RefSeq" id="WP_099413013.1">
    <property type="nucleotide sequence ID" value="NZ_PDYH01000014.1"/>
</dbReference>
<comment type="caution">
    <text evidence="1">The sequence shown here is derived from an EMBL/GenBank/DDBJ whole genome shotgun (WGS) entry which is preliminary data.</text>
</comment>
<evidence type="ECO:0008006" key="3">
    <source>
        <dbReference type="Google" id="ProtNLM"/>
    </source>
</evidence>
<protein>
    <recommendedName>
        <fullName evidence="3">Lipoprotein</fullName>
    </recommendedName>
</protein>
<dbReference type="PROSITE" id="PS51257">
    <property type="entry name" value="PROKAR_LIPOPROTEIN"/>
    <property type="match status" value="1"/>
</dbReference>
<proteinExistence type="predicted"/>